<sequence>MAEIINLRQARKGKQRAEAASEAAQRRSHFGRSKQERATEASRRQKEEARLEGHRLERNAALNASEAGDAPEE</sequence>
<evidence type="ECO:0000313" key="2">
    <source>
        <dbReference type="EMBL" id="MDF2094373.1"/>
    </source>
</evidence>
<dbReference type="EMBL" id="JARHUD010000001">
    <property type="protein sequence ID" value="MDF2094373.1"/>
    <property type="molecule type" value="Genomic_DNA"/>
</dbReference>
<proteinExistence type="predicted"/>
<accession>A0ABT5YHI1</accession>
<name>A0ABT5YHI1_9PROT</name>
<feature type="compositionally biased region" description="Basic and acidic residues" evidence="1">
    <location>
        <begin position="33"/>
        <end position="58"/>
    </location>
</feature>
<feature type="region of interest" description="Disordered" evidence="1">
    <location>
        <begin position="1"/>
        <end position="73"/>
    </location>
</feature>
<dbReference type="InterPro" id="IPR025227">
    <property type="entry name" value="DUF4169"/>
</dbReference>
<organism evidence="2 3">
    <name type="scientific">Aquibaculum arenosum</name>
    <dbReference type="NCBI Taxonomy" id="3032591"/>
    <lineage>
        <taxon>Bacteria</taxon>
        <taxon>Pseudomonadati</taxon>
        <taxon>Pseudomonadota</taxon>
        <taxon>Alphaproteobacteria</taxon>
        <taxon>Rhodospirillales</taxon>
        <taxon>Rhodovibrionaceae</taxon>
        <taxon>Aquibaculum</taxon>
    </lineage>
</organism>
<dbReference type="Pfam" id="PF13770">
    <property type="entry name" value="DUF4169"/>
    <property type="match status" value="1"/>
</dbReference>
<dbReference type="Proteomes" id="UP001215503">
    <property type="component" value="Unassembled WGS sequence"/>
</dbReference>
<gene>
    <name evidence="2" type="ORF">P2G67_00105</name>
</gene>
<reference evidence="2 3" key="1">
    <citation type="submission" date="2023-03" db="EMBL/GenBank/DDBJ databases">
        <title>Fodinicurvata sp. CAU 1616 isolated from sea sendiment.</title>
        <authorList>
            <person name="Kim W."/>
        </authorList>
    </citation>
    <scope>NUCLEOTIDE SEQUENCE [LARGE SCALE GENOMIC DNA]</scope>
    <source>
        <strain evidence="2 3">CAU 1616</strain>
    </source>
</reference>
<keyword evidence="3" id="KW-1185">Reference proteome</keyword>
<evidence type="ECO:0000256" key="1">
    <source>
        <dbReference type="SAM" id="MobiDB-lite"/>
    </source>
</evidence>
<dbReference type="RefSeq" id="WP_275818823.1">
    <property type="nucleotide sequence ID" value="NZ_JARHUD010000001.1"/>
</dbReference>
<comment type="caution">
    <text evidence="2">The sequence shown here is derived from an EMBL/GenBank/DDBJ whole genome shotgun (WGS) entry which is preliminary data.</text>
</comment>
<evidence type="ECO:0000313" key="3">
    <source>
        <dbReference type="Proteomes" id="UP001215503"/>
    </source>
</evidence>
<protein>
    <submittedName>
        <fullName evidence="2">DUF4169 family protein</fullName>
    </submittedName>
</protein>